<sequence>MVTKYTIYPSVLRLVAKSSRFIKKHDLRLLEESTALLWGSWTFLHDATLQSYAGIPGYSVSQRNVCSNSQIRPLHR</sequence>
<name>A0A9P7VHA9_9AGAR</name>
<reference evidence="1" key="1">
    <citation type="submission" date="2020-11" db="EMBL/GenBank/DDBJ databases">
        <title>Adaptations for nitrogen fixation in a non-lichenized fungal sporocarp promotes dispersal by wood-feeding termites.</title>
        <authorList>
            <consortium name="DOE Joint Genome Institute"/>
            <person name="Koch R.A."/>
            <person name="Yoon G."/>
            <person name="Arayal U."/>
            <person name="Lail K."/>
            <person name="Amirebrahimi M."/>
            <person name="Labutti K."/>
            <person name="Lipzen A."/>
            <person name="Riley R."/>
            <person name="Barry K."/>
            <person name="Henrissat B."/>
            <person name="Grigoriev I.V."/>
            <person name="Herr J.R."/>
            <person name="Aime M.C."/>
        </authorList>
    </citation>
    <scope>NUCLEOTIDE SEQUENCE</scope>
    <source>
        <strain evidence="1">MCA 3950</strain>
    </source>
</reference>
<evidence type="ECO:0000313" key="2">
    <source>
        <dbReference type="Proteomes" id="UP000812287"/>
    </source>
</evidence>
<comment type="caution">
    <text evidence="1">The sequence shown here is derived from an EMBL/GenBank/DDBJ whole genome shotgun (WGS) entry which is preliminary data.</text>
</comment>
<dbReference type="GeneID" id="66103792"/>
<keyword evidence="2" id="KW-1185">Reference proteome</keyword>
<gene>
    <name evidence="1" type="ORF">BT62DRAFT_581185</name>
</gene>
<dbReference type="AlphaFoldDB" id="A0A9P7VHA9"/>
<proteinExistence type="predicted"/>
<organism evidence="1 2">
    <name type="scientific">Guyanagaster necrorhizus</name>
    <dbReference type="NCBI Taxonomy" id="856835"/>
    <lineage>
        <taxon>Eukaryota</taxon>
        <taxon>Fungi</taxon>
        <taxon>Dikarya</taxon>
        <taxon>Basidiomycota</taxon>
        <taxon>Agaricomycotina</taxon>
        <taxon>Agaricomycetes</taxon>
        <taxon>Agaricomycetidae</taxon>
        <taxon>Agaricales</taxon>
        <taxon>Marasmiineae</taxon>
        <taxon>Physalacriaceae</taxon>
        <taxon>Guyanagaster</taxon>
    </lineage>
</organism>
<dbReference type="EMBL" id="MU250570">
    <property type="protein sequence ID" value="KAG7440547.1"/>
    <property type="molecule type" value="Genomic_DNA"/>
</dbReference>
<protein>
    <submittedName>
        <fullName evidence="1">Uncharacterized protein</fullName>
    </submittedName>
</protein>
<dbReference type="RefSeq" id="XP_043034047.1">
    <property type="nucleotide sequence ID" value="XM_043181496.1"/>
</dbReference>
<evidence type="ECO:0000313" key="1">
    <source>
        <dbReference type="EMBL" id="KAG7440547.1"/>
    </source>
</evidence>
<accession>A0A9P7VHA9</accession>
<dbReference type="Proteomes" id="UP000812287">
    <property type="component" value="Unassembled WGS sequence"/>
</dbReference>